<sequence length="76" mass="8748">MRHDNASIETCRRVLVNSLNPRNRIRSIARRAARQARRNRSTRVACGSAPFVDDRIAMPDDERTLLFIQEQVRGAD</sequence>
<evidence type="ECO:0000313" key="2">
    <source>
        <dbReference type="Proteomes" id="UP000594943"/>
    </source>
</evidence>
<protein>
    <submittedName>
        <fullName evidence="1">Uncharacterized protein</fullName>
    </submittedName>
</protein>
<dbReference type="RefSeq" id="WP_043283300.1">
    <property type="nucleotide sequence ID" value="NZ_CP013380.1"/>
</dbReference>
<dbReference type="EMBL" id="CP065686">
    <property type="protein sequence ID" value="QPS43487.1"/>
    <property type="molecule type" value="Genomic_DNA"/>
</dbReference>
<dbReference type="Proteomes" id="UP000594943">
    <property type="component" value="Chromosome 1"/>
</dbReference>
<reference evidence="1 2" key="1">
    <citation type="submission" date="2020-12" db="EMBL/GenBank/DDBJ databases">
        <title>FDA dAtabase for Regulatory Grade micrObial Sequences (FDA-ARGOS): Supporting development and validation of Infectious Disease Dx tests.</title>
        <authorList>
            <person name="Nelson B."/>
            <person name="Plummer A."/>
            <person name="Tallon L."/>
            <person name="Sadzewicz L."/>
            <person name="Zhao X."/>
            <person name="Boylan J."/>
            <person name="Ott S."/>
            <person name="Bowen H."/>
            <person name="Vavikolanu K."/>
            <person name="Mehta A."/>
            <person name="Aluvathingal J."/>
            <person name="Nadendla S."/>
            <person name="Myers T."/>
            <person name="Yan Y."/>
            <person name="Sichtig H."/>
        </authorList>
    </citation>
    <scope>NUCLEOTIDE SEQUENCE [LARGE SCALE GENOMIC DNA]</scope>
    <source>
        <strain evidence="1 2">FDAARGOS_899</strain>
    </source>
</reference>
<dbReference type="KEGG" id="bhg:I6G56_18370"/>
<accession>A0A7T2U0J9</accession>
<accession>A0A7U4P1N2</accession>
<name>A0A7U4P1N2_9BURK</name>
<dbReference type="AlphaFoldDB" id="A0A7U4P1N2"/>
<gene>
    <name evidence="1" type="ORF">I6G56_18370</name>
</gene>
<evidence type="ECO:0000313" key="1">
    <source>
        <dbReference type="EMBL" id="QPS43487.1"/>
    </source>
</evidence>
<proteinExistence type="predicted"/>
<organism evidence="1 2">
    <name type="scientific">Burkholderia humptydooensis</name>
    <dbReference type="NCBI Taxonomy" id="430531"/>
    <lineage>
        <taxon>Bacteria</taxon>
        <taxon>Pseudomonadati</taxon>
        <taxon>Pseudomonadota</taxon>
        <taxon>Betaproteobacteria</taxon>
        <taxon>Burkholderiales</taxon>
        <taxon>Burkholderiaceae</taxon>
        <taxon>Burkholderia</taxon>
        <taxon>pseudomallei group</taxon>
    </lineage>
</organism>